<dbReference type="EMBL" id="MN740876">
    <property type="protein sequence ID" value="QHU16137.1"/>
    <property type="molecule type" value="Genomic_DNA"/>
</dbReference>
<keyword evidence="2" id="KW-0472">Membrane</keyword>
<evidence type="ECO:0000313" key="3">
    <source>
        <dbReference type="EMBL" id="QHU16137.1"/>
    </source>
</evidence>
<keyword evidence="2" id="KW-1133">Transmembrane helix</keyword>
<feature type="region of interest" description="Disordered" evidence="1">
    <location>
        <begin position="60"/>
        <end position="91"/>
    </location>
</feature>
<evidence type="ECO:0000256" key="1">
    <source>
        <dbReference type="SAM" id="MobiDB-lite"/>
    </source>
</evidence>
<accession>A0A6C0KH77</accession>
<feature type="transmembrane region" description="Helical" evidence="2">
    <location>
        <begin position="6"/>
        <end position="23"/>
    </location>
</feature>
<keyword evidence="2" id="KW-0812">Transmembrane</keyword>
<protein>
    <submittedName>
        <fullName evidence="3">Uncharacterized protein</fullName>
    </submittedName>
</protein>
<proteinExistence type="predicted"/>
<dbReference type="AlphaFoldDB" id="A0A6C0KH77"/>
<organism evidence="3">
    <name type="scientific">viral metagenome</name>
    <dbReference type="NCBI Taxonomy" id="1070528"/>
    <lineage>
        <taxon>unclassified sequences</taxon>
        <taxon>metagenomes</taxon>
        <taxon>organismal metagenomes</taxon>
    </lineage>
</organism>
<name>A0A6C0KH77_9ZZZZ</name>
<evidence type="ECO:0000256" key="2">
    <source>
        <dbReference type="SAM" id="Phobius"/>
    </source>
</evidence>
<reference evidence="3" key="1">
    <citation type="journal article" date="2020" name="Nature">
        <title>Giant virus diversity and host interactions through global metagenomics.</title>
        <authorList>
            <person name="Schulz F."/>
            <person name="Roux S."/>
            <person name="Paez-Espino D."/>
            <person name="Jungbluth S."/>
            <person name="Walsh D.A."/>
            <person name="Denef V.J."/>
            <person name="McMahon K.D."/>
            <person name="Konstantinidis K.T."/>
            <person name="Eloe-Fadrosh E.A."/>
            <person name="Kyrpides N.C."/>
            <person name="Woyke T."/>
        </authorList>
    </citation>
    <scope>NUCLEOTIDE SEQUENCE</scope>
    <source>
        <strain evidence="3">GVMAG-S-3300011013-78</strain>
    </source>
</reference>
<sequence>MLLWIIIQIIVSLSLIILVHKLYEYFKESLTDPLEKDYMNESKQKYEEMYNILKNKEDTNSKIVKEKEPKKEKKEPAHSMKDELNDYIKHI</sequence>